<dbReference type="Gene3D" id="3.30.30.10">
    <property type="entry name" value="Knottin, scorpion toxin-like"/>
    <property type="match status" value="1"/>
</dbReference>
<gene>
    <name evidence="5" type="ORF">M5K25_009412</name>
</gene>
<dbReference type="SUPFAM" id="SSF57095">
    <property type="entry name" value="Scorpion toxin-like"/>
    <property type="match status" value="1"/>
</dbReference>
<evidence type="ECO:0000256" key="2">
    <source>
        <dbReference type="ARBA" id="ARBA00023157"/>
    </source>
</evidence>
<reference evidence="5 6" key="1">
    <citation type="journal article" date="2024" name="Plant Biotechnol. J.">
        <title>Dendrobium thyrsiflorum genome and its molecular insights into genes involved in important horticultural traits.</title>
        <authorList>
            <person name="Chen B."/>
            <person name="Wang J.Y."/>
            <person name="Zheng P.J."/>
            <person name="Li K.L."/>
            <person name="Liang Y.M."/>
            <person name="Chen X.F."/>
            <person name="Zhang C."/>
            <person name="Zhao X."/>
            <person name="He X."/>
            <person name="Zhang G.Q."/>
            <person name="Liu Z.J."/>
            <person name="Xu Q."/>
        </authorList>
    </citation>
    <scope>NUCLEOTIDE SEQUENCE [LARGE SCALE GENOMIC DNA]</scope>
    <source>
        <strain evidence="5">GZMU011</strain>
    </source>
</reference>
<dbReference type="InterPro" id="IPR036574">
    <property type="entry name" value="Scorpion_toxin-like_sf"/>
</dbReference>
<evidence type="ECO:0000259" key="4">
    <source>
        <dbReference type="Pfam" id="PF00304"/>
    </source>
</evidence>
<proteinExistence type="predicted"/>
<dbReference type="InterPro" id="IPR008176">
    <property type="entry name" value="Defensin_plant"/>
</dbReference>
<organism evidence="5 6">
    <name type="scientific">Dendrobium thyrsiflorum</name>
    <name type="common">Pinecone-like raceme dendrobium</name>
    <name type="synonym">Orchid</name>
    <dbReference type="NCBI Taxonomy" id="117978"/>
    <lineage>
        <taxon>Eukaryota</taxon>
        <taxon>Viridiplantae</taxon>
        <taxon>Streptophyta</taxon>
        <taxon>Embryophyta</taxon>
        <taxon>Tracheophyta</taxon>
        <taxon>Spermatophyta</taxon>
        <taxon>Magnoliopsida</taxon>
        <taxon>Liliopsida</taxon>
        <taxon>Asparagales</taxon>
        <taxon>Orchidaceae</taxon>
        <taxon>Epidendroideae</taxon>
        <taxon>Malaxideae</taxon>
        <taxon>Dendrobiinae</taxon>
        <taxon>Dendrobium</taxon>
    </lineage>
</organism>
<keyword evidence="2" id="KW-1015">Disulfide bond</keyword>
<evidence type="ECO:0000256" key="3">
    <source>
        <dbReference type="SAM" id="SignalP"/>
    </source>
</evidence>
<dbReference type="PRINTS" id="PR00288">
    <property type="entry name" value="PUROTHIONIN"/>
</dbReference>
<name>A0ABD0VCP6_DENTH</name>
<comment type="caution">
    <text evidence="5">The sequence shown here is derived from an EMBL/GenBank/DDBJ whole genome shotgun (WGS) entry which is preliminary data.</text>
</comment>
<dbReference type="AlphaFoldDB" id="A0ABD0VCP6"/>
<feature type="chain" id="PRO_5044759486" description="Knottins-like domain-containing protein" evidence="3">
    <location>
        <begin position="23"/>
        <end position="111"/>
    </location>
</feature>
<feature type="signal peptide" evidence="3">
    <location>
        <begin position="1"/>
        <end position="22"/>
    </location>
</feature>
<accession>A0ABD0VCP6</accession>
<dbReference type="PROSITE" id="PS00940">
    <property type="entry name" value="GAMMA_THIONIN"/>
    <property type="match status" value="1"/>
</dbReference>
<dbReference type="PANTHER" id="PTHR33147:SF39">
    <property type="entry name" value="DRO1 PROTEIN-RELATED"/>
    <property type="match status" value="1"/>
</dbReference>
<dbReference type="Pfam" id="PF00304">
    <property type="entry name" value="Gamma-thionin"/>
    <property type="match status" value="1"/>
</dbReference>
<evidence type="ECO:0000256" key="1">
    <source>
        <dbReference type="ARBA" id="ARBA00022729"/>
    </source>
</evidence>
<feature type="domain" description="Knottins-like" evidence="4">
    <location>
        <begin position="46"/>
        <end position="81"/>
    </location>
</feature>
<protein>
    <recommendedName>
        <fullName evidence="4">Knottins-like domain-containing protein</fullName>
    </recommendedName>
</protein>
<evidence type="ECO:0000313" key="5">
    <source>
        <dbReference type="EMBL" id="KAL0920287.1"/>
    </source>
</evidence>
<dbReference type="PANTHER" id="PTHR33147">
    <property type="entry name" value="DEFENSIN-LIKE PROTEIN 1"/>
    <property type="match status" value="1"/>
</dbReference>
<keyword evidence="6" id="KW-1185">Reference proteome</keyword>
<keyword evidence="1 3" id="KW-0732">Signal</keyword>
<dbReference type="InterPro" id="IPR003614">
    <property type="entry name" value="Knottins"/>
</dbReference>
<dbReference type="EMBL" id="JANQDX010000008">
    <property type="protein sequence ID" value="KAL0920287.1"/>
    <property type="molecule type" value="Genomic_DNA"/>
</dbReference>
<evidence type="ECO:0000313" key="6">
    <source>
        <dbReference type="Proteomes" id="UP001552299"/>
    </source>
</evidence>
<sequence length="111" mass="11976">MEFSKSMLPSLFLLVLLLLASGIGSEMKAAEAARPAGLPGVGEEKRICESKSHRFKGLCFSASNCGHVCRTEGFQFGKCRDYAVAATAQSIADFKMNDLNCDFLGEIIMSC</sequence>
<dbReference type="Proteomes" id="UP001552299">
    <property type="component" value="Unassembled WGS sequence"/>
</dbReference>